<dbReference type="InterPro" id="IPR008949">
    <property type="entry name" value="Isoprenoid_synthase_dom_sf"/>
</dbReference>
<evidence type="ECO:0000313" key="2">
    <source>
        <dbReference type="Proteomes" id="UP001165541"/>
    </source>
</evidence>
<evidence type="ECO:0000313" key="1">
    <source>
        <dbReference type="EMBL" id="MCM5679791.1"/>
    </source>
</evidence>
<keyword evidence="1" id="KW-0808">Transferase</keyword>
<dbReference type="EC" id="2.5.1.21" evidence="1"/>
<accession>A0ABT0YM35</accession>
<sequence>MTVSAYERFPVASALCPPRLRPAVAAIYRYAKTADDLADEGPRAPLERLTDLQAYRADLHAIYEERSPSPRWPQVFGPLAQACREFGLPQAPLDDLLSGFEQDVAKNRYVSQEELLEYCRRAANPVGRLLLQVYGIHDEQAQHESDAICTGLQLANFWRDLSVDTRRGRLYVPLDVCRRHRVPVASLIAQQETPATHALVRELVEWTRELLIQGLPLSARLPGRLGWELKLVVLGGLRILEKIARLDYATLHERPALRAWDGPLLLWRALRRRMPAPTNNTSPR</sequence>
<dbReference type="EMBL" id="JAMKFE010000005">
    <property type="protein sequence ID" value="MCM5679791.1"/>
    <property type="molecule type" value="Genomic_DNA"/>
</dbReference>
<dbReference type="PANTHER" id="PTHR31480">
    <property type="entry name" value="BIFUNCTIONAL LYCOPENE CYCLASE/PHYTOENE SYNTHASE"/>
    <property type="match status" value="1"/>
</dbReference>
<organism evidence="1 2">
    <name type="scientific">Caldimonas mangrovi</name>
    <dbReference type="NCBI Taxonomy" id="2944811"/>
    <lineage>
        <taxon>Bacteria</taxon>
        <taxon>Pseudomonadati</taxon>
        <taxon>Pseudomonadota</taxon>
        <taxon>Betaproteobacteria</taxon>
        <taxon>Burkholderiales</taxon>
        <taxon>Sphaerotilaceae</taxon>
        <taxon>Caldimonas</taxon>
    </lineage>
</organism>
<reference evidence="1" key="1">
    <citation type="submission" date="2022-05" db="EMBL/GenBank/DDBJ databases">
        <title>Schlegelella sp. nov., isolated from mangrove soil.</title>
        <authorList>
            <person name="Liu Y."/>
            <person name="Ge X."/>
            <person name="Liu W."/>
        </authorList>
    </citation>
    <scope>NUCLEOTIDE SEQUENCE</scope>
    <source>
        <strain evidence="1">S2-27</strain>
    </source>
</reference>
<dbReference type="InterPro" id="IPR002060">
    <property type="entry name" value="Squ/phyt_synthse"/>
</dbReference>
<proteinExistence type="predicted"/>
<dbReference type="Pfam" id="PF00494">
    <property type="entry name" value="SQS_PSY"/>
    <property type="match status" value="1"/>
</dbReference>
<name>A0ABT0YM35_9BURK</name>
<comment type="caution">
    <text evidence="1">The sequence shown here is derived from an EMBL/GenBank/DDBJ whole genome shotgun (WGS) entry which is preliminary data.</text>
</comment>
<dbReference type="InterPro" id="IPR033904">
    <property type="entry name" value="Trans_IPPS_HH"/>
</dbReference>
<dbReference type="Gene3D" id="1.10.600.10">
    <property type="entry name" value="Farnesyl Diphosphate Synthase"/>
    <property type="match status" value="1"/>
</dbReference>
<gene>
    <name evidence="1" type="primary">hpnC</name>
    <name evidence="1" type="ORF">M8A51_09605</name>
</gene>
<dbReference type="InterPro" id="IPR017827">
    <property type="entry name" value="HSQ_synthase_HpnC"/>
</dbReference>
<dbReference type="Proteomes" id="UP001165541">
    <property type="component" value="Unassembled WGS sequence"/>
</dbReference>
<dbReference type="GO" id="GO:0051996">
    <property type="term" value="F:squalene synthase [NAD(P)H] activity"/>
    <property type="evidence" value="ECO:0007669"/>
    <property type="project" value="UniProtKB-EC"/>
</dbReference>
<dbReference type="RefSeq" id="WP_251778004.1">
    <property type="nucleotide sequence ID" value="NZ_JAMKFE010000005.1"/>
</dbReference>
<dbReference type="SUPFAM" id="SSF48576">
    <property type="entry name" value="Terpenoid synthases"/>
    <property type="match status" value="1"/>
</dbReference>
<dbReference type="NCBIfam" id="TIGR03464">
    <property type="entry name" value="HpnC"/>
    <property type="match status" value="1"/>
</dbReference>
<protein>
    <submittedName>
        <fullName evidence="1">Squalene synthase HpnC</fullName>
        <ecNumber evidence="1">2.5.1.21</ecNumber>
    </submittedName>
</protein>
<dbReference type="CDD" id="cd00683">
    <property type="entry name" value="Trans_IPPS_HH"/>
    <property type="match status" value="1"/>
</dbReference>
<keyword evidence="2" id="KW-1185">Reference proteome</keyword>